<reference evidence="9 10" key="1">
    <citation type="submission" date="2021-03" db="EMBL/GenBank/DDBJ databases">
        <title>Whole genome sequence of Metabacillus bambusae BG109.</title>
        <authorList>
            <person name="Jeong J.W."/>
        </authorList>
    </citation>
    <scope>NUCLEOTIDE SEQUENCE [LARGE SCALE GENOMIC DNA]</scope>
    <source>
        <strain evidence="9 10">BG109</strain>
    </source>
</reference>
<dbReference type="Gene3D" id="1.10.3720.10">
    <property type="entry name" value="MetI-like"/>
    <property type="match status" value="1"/>
</dbReference>
<proteinExistence type="inferred from homology"/>
<accession>A0ABS3MXF2</accession>
<comment type="caution">
    <text evidence="9">The sequence shown here is derived from an EMBL/GenBank/DDBJ whole genome shotgun (WGS) entry which is preliminary data.</text>
</comment>
<evidence type="ECO:0000259" key="8">
    <source>
        <dbReference type="PROSITE" id="PS50928"/>
    </source>
</evidence>
<dbReference type="PROSITE" id="PS50928">
    <property type="entry name" value="ABC_TM1"/>
    <property type="match status" value="1"/>
</dbReference>
<dbReference type="InterPro" id="IPR035906">
    <property type="entry name" value="MetI-like_sf"/>
</dbReference>
<dbReference type="Proteomes" id="UP000663981">
    <property type="component" value="Unassembled WGS sequence"/>
</dbReference>
<dbReference type="SUPFAM" id="SSF161098">
    <property type="entry name" value="MetI-like"/>
    <property type="match status" value="1"/>
</dbReference>
<feature type="transmembrane region" description="Helical" evidence="7">
    <location>
        <begin position="7"/>
        <end position="28"/>
    </location>
</feature>
<gene>
    <name evidence="9" type="ORF">I7822_03250</name>
</gene>
<dbReference type="PANTHER" id="PTHR43744">
    <property type="entry name" value="ABC TRANSPORTER PERMEASE PROTEIN MG189-RELATED-RELATED"/>
    <property type="match status" value="1"/>
</dbReference>
<keyword evidence="2 7" id="KW-0813">Transport</keyword>
<dbReference type="CDD" id="cd06261">
    <property type="entry name" value="TM_PBP2"/>
    <property type="match status" value="1"/>
</dbReference>
<keyword evidence="10" id="KW-1185">Reference proteome</keyword>
<evidence type="ECO:0000256" key="1">
    <source>
        <dbReference type="ARBA" id="ARBA00004651"/>
    </source>
</evidence>
<feature type="transmembrane region" description="Helical" evidence="7">
    <location>
        <begin position="71"/>
        <end position="92"/>
    </location>
</feature>
<keyword evidence="3" id="KW-1003">Cell membrane</keyword>
<evidence type="ECO:0000256" key="5">
    <source>
        <dbReference type="ARBA" id="ARBA00022989"/>
    </source>
</evidence>
<protein>
    <submittedName>
        <fullName evidence="9">Carbohydrate ABC transporter permease</fullName>
    </submittedName>
</protein>
<feature type="domain" description="ABC transmembrane type-1" evidence="8">
    <location>
        <begin position="67"/>
        <end position="258"/>
    </location>
</feature>
<keyword evidence="6 7" id="KW-0472">Membrane</keyword>
<evidence type="ECO:0000313" key="10">
    <source>
        <dbReference type="Proteomes" id="UP000663981"/>
    </source>
</evidence>
<evidence type="ECO:0000256" key="2">
    <source>
        <dbReference type="ARBA" id="ARBA00022448"/>
    </source>
</evidence>
<evidence type="ECO:0000256" key="7">
    <source>
        <dbReference type="RuleBase" id="RU363032"/>
    </source>
</evidence>
<keyword evidence="4 7" id="KW-0812">Transmembrane</keyword>
<dbReference type="Pfam" id="PF00528">
    <property type="entry name" value="BPD_transp_1"/>
    <property type="match status" value="1"/>
</dbReference>
<organism evidence="9 10">
    <name type="scientific">Metabacillus bambusae</name>
    <dbReference type="NCBI Taxonomy" id="2795218"/>
    <lineage>
        <taxon>Bacteria</taxon>
        <taxon>Bacillati</taxon>
        <taxon>Bacillota</taxon>
        <taxon>Bacilli</taxon>
        <taxon>Bacillales</taxon>
        <taxon>Bacillaceae</taxon>
        <taxon>Metabacillus</taxon>
    </lineage>
</organism>
<sequence length="272" mass="30564">MKLSKLLFYIFITSFALVWLIPVFFLIFTSLKSPGDLFSNSLFALPKEYQWGNFVEAWNQGNLGMYMKNSLIISLIKVPLGIFVASLAAFGLTRLNFKWEKPVYLFIILGMTIPFQACLVPLVIMLNKVNLMDTHVGLIFIYIGFGIPMATLILYGFFKGIPRELDESARIDGCSDLFLFIRIILPVALPAISTLIILDFLATWNEFLLAQIFLTSDELKTITTGIMSFKGEHSTNYPLMMSGVLLSVLPVLLVYIIFQKHFVNGFGGAVKG</sequence>
<dbReference type="RefSeq" id="WP_207975347.1">
    <property type="nucleotide sequence ID" value="NZ_JAGDEL010000002.1"/>
</dbReference>
<evidence type="ECO:0000256" key="4">
    <source>
        <dbReference type="ARBA" id="ARBA00022692"/>
    </source>
</evidence>
<evidence type="ECO:0000256" key="3">
    <source>
        <dbReference type="ARBA" id="ARBA00022475"/>
    </source>
</evidence>
<dbReference type="InterPro" id="IPR000515">
    <property type="entry name" value="MetI-like"/>
</dbReference>
<comment type="subcellular location">
    <subcellularLocation>
        <location evidence="1 7">Cell membrane</location>
        <topology evidence="1 7">Multi-pass membrane protein</topology>
    </subcellularLocation>
</comment>
<feature type="transmembrane region" description="Helical" evidence="7">
    <location>
        <begin position="237"/>
        <end position="258"/>
    </location>
</feature>
<feature type="transmembrane region" description="Helical" evidence="7">
    <location>
        <begin position="179"/>
        <end position="198"/>
    </location>
</feature>
<feature type="transmembrane region" description="Helical" evidence="7">
    <location>
        <begin position="104"/>
        <end position="124"/>
    </location>
</feature>
<evidence type="ECO:0000256" key="6">
    <source>
        <dbReference type="ARBA" id="ARBA00023136"/>
    </source>
</evidence>
<name>A0ABS3MXF2_9BACI</name>
<dbReference type="PANTHER" id="PTHR43744:SF8">
    <property type="entry name" value="SN-GLYCEROL-3-PHOSPHATE TRANSPORT SYSTEM PERMEASE PROTEIN UGPE"/>
    <property type="match status" value="1"/>
</dbReference>
<feature type="transmembrane region" description="Helical" evidence="7">
    <location>
        <begin position="136"/>
        <end position="158"/>
    </location>
</feature>
<comment type="similarity">
    <text evidence="7">Belongs to the binding-protein-dependent transport system permease family.</text>
</comment>
<evidence type="ECO:0000313" key="9">
    <source>
        <dbReference type="EMBL" id="MBO1510705.1"/>
    </source>
</evidence>
<keyword evidence="5 7" id="KW-1133">Transmembrane helix</keyword>
<dbReference type="EMBL" id="JAGDEL010000002">
    <property type="protein sequence ID" value="MBO1510705.1"/>
    <property type="molecule type" value="Genomic_DNA"/>
</dbReference>